<reference evidence="2" key="1">
    <citation type="submission" date="2019-09" db="EMBL/GenBank/DDBJ databases">
        <title>Draft genome information of white flower Hibiscus syriacus.</title>
        <authorList>
            <person name="Kim Y.-M."/>
        </authorList>
    </citation>
    <scope>NUCLEOTIDE SEQUENCE [LARGE SCALE GENOMIC DNA]</scope>
    <source>
        <strain evidence="2">YM2019G1</strain>
    </source>
</reference>
<evidence type="ECO:0000313" key="2">
    <source>
        <dbReference type="EMBL" id="KAE8695416.1"/>
    </source>
</evidence>
<accession>A0A6A2ZV24</accession>
<sequence length="176" mass="20287">MNDNGAWNLDLIFTLFPDYVASQIISIRPPILEDADCCNWRWHENFSIGNAYEVFEQNDWDPHSNHWKLIWHLPVSQRIRLFFWLPLKGKLLTNSERHKRNLANSVACPLCGSVNETVLHTLCDCTYARDIWNHAMQASPGLSIMRLAAFFPLRRPPLSVLAPSSNGPRHLRTALL</sequence>
<name>A0A6A2ZV24_HIBSY</name>
<dbReference type="AlphaFoldDB" id="A0A6A2ZV24"/>
<dbReference type="EMBL" id="VEPZ02001084">
    <property type="protein sequence ID" value="KAE8695416.1"/>
    <property type="molecule type" value="Genomic_DNA"/>
</dbReference>
<organism evidence="2 3">
    <name type="scientific">Hibiscus syriacus</name>
    <name type="common">Rose of Sharon</name>
    <dbReference type="NCBI Taxonomy" id="106335"/>
    <lineage>
        <taxon>Eukaryota</taxon>
        <taxon>Viridiplantae</taxon>
        <taxon>Streptophyta</taxon>
        <taxon>Embryophyta</taxon>
        <taxon>Tracheophyta</taxon>
        <taxon>Spermatophyta</taxon>
        <taxon>Magnoliopsida</taxon>
        <taxon>eudicotyledons</taxon>
        <taxon>Gunneridae</taxon>
        <taxon>Pentapetalae</taxon>
        <taxon>rosids</taxon>
        <taxon>malvids</taxon>
        <taxon>Malvales</taxon>
        <taxon>Malvaceae</taxon>
        <taxon>Malvoideae</taxon>
        <taxon>Hibiscus</taxon>
    </lineage>
</organism>
<dbReference type="InterPro" id="IPR026960">
    <property type="entry name" value="RVT-Znf"/>
</dbReference>
<keyword evidence="3" id="KW-1185">Reference proteome</keyword>
<gene>
    <name evidence="2" type="ORF">F3Y22_tig00110716pilonHSYRG00249</name>
</gene>
<dbReference type="Pfam" id="PF13966">
    <property type="entry name" value="zf-RVT"/>
    <property type="match status" value="1"/>
</dbReference>
<proteinExistence type="predicted"/>
<comment type="caution">
    <text evidence="2">The sequence shown here is derived from an EMBL/GenBank/DDBJ whole genome shotgun (WGS) entry which is preliminary data.</text>
</comment>
<evidence type="ECO:0000259" key="1">
    <source>
        <dbReference type="Pfam" id="PF13966"/>
    </source>
</evidence>
<feature type="domain" description="Reverse transcriptase zinc-binding" evidence="1">
    <location>
        <begin position="46"/>
        <end position="132"/>
    </location>
</feature>
<protein>
    <recommendedName>
        <fullName evidence="1">Reverse transcriptase zinc-binding domain-containing protein</fullName>
    </recommendedName>
</protein>
<dbReference type="Proteomes" id="UP000436088">
    <property type="component" value="Unassembled WGS sequence"/>
</dbReference>
<evidence type="ECO:0000313" key="3">
    <source>
        <dbReference type="Proteomes" id="UP000436088"/>
    </source>
</evidence>